<sequence>MDIMDIKLGFGPIPRLQYIFVSRENDYCWYALSEDTKQIPIYDKALTGIITGIEVNKKVETSFGEAEKTDLYILADKPYVVRSGSDSYFSAMFVVVSG</sequence>
<protein>
    <submittedName>
        <fullName evidence="1">Uncharacterized protein</fullName>
    </submittedName>
</protein>
<name>A0A1Z4LWD7_9CYAN</name>
<organism evidence="1 2">
    <name type="scientific">Calothrix parasitica NIES-267</name>
    <dbReference type="NCBI Taxonomy" id="1973488"/>
    <lineage>
        <taxon>Bacteria</taxon>
        <taxon>Bacillati</taxon>
        <taxon>Cyanobacteriota</taxon>
        <taxon>Cyanophyceae</taxon>
        <taxon>Nostocales</taxon>
        <taxon>Calotrichaceae</taxon>
        <taxon>Calothrix</taxon>
    </lineage>
</organism>
<accession>A0A1Z4LWD7</accession>
<keyword evidence="2" id="KW-1185">Reference proteome</keyword>
<evidence type="ECO:0000313" key="1">
    <source>
        <dbReference type="EMBL" id="BAY85408.1"/>
    </source>
</evidence>
<evidence type="ECO:0000313" key="2">
    <source>
        <dbReference type="Proteomes" id="UP000218418"/>
    </source>
</evidence>
<dbReference type="EMBL" id="AP018227">
    <property type="protein sequence ID" value="BAY85408.1"/>
    <property type="molecule type" value="Genomic_DNA"/>
</dbReference>
<gene>
    <name evidence="1" type="ORF">NIES267_49080</name>
</gene>
<reference evidence="1 2" key="1">
    <citation type="submission" date="2017-06" db="EMBL/GenBank/DDBJ databases">
        <title>Genome sequencing of cyanobaciteial culture collection at National Institute for Environmental Studies (NIES).</title>
        <authorList>
            <person name="Hirose Y."/>
            <person name="Shimura Y."/>
            <person name="Fujisawa T."/>
            <person name="Nakamura Y."/>
            <person name="Kawachi M."/>
        </authorList>
    </citation>
    <scope>NUCLEOTIDE SEQUENCE [LARGE SCALE GENOMIC DNA]</scope>
    <source>
        <strain evidence="1 2">NIES-267</strain>
    </source>
</reference>
<dbReference type="AlphaFoldDB" id="A0A1Z4LWD7"/>
<proteinExistence type="predicted"/>
<dbReference type="Proteomes" id="UP000218418">
    <property type="component" value="Chromosome"/>
</dbReference>